<feature type="region of interest" description="Disordered" evidence="6">
    <location>
        <begin position="1"/>
        <end position="69"/>
    </location>
</feature>
<dbReference type="Pfam" id="PF03631">
    <property type="entry name" value="Virul_fac_BrkB"/>
    <property type="match status" value="1"/>
</dbReference>
<keyword evidence="4 7" id="KW-1133">Transmembrane helix</keyword>
<evidence type="ECO:0000256" key="1">
    <source>
        <dbReference type="ARBA" id="ARBA00004651"/>
    </source>
</evidence>
<organism evidence="8 9">
    <name type="scientific">Planosporangium mesophilum</name>
    <dbReference type="NCBI Taxonomy" id="689768"/>
    <lineage>
        <taxon>Bacteria</taxon>
        <taxon>Bacillati</taxon>
        <taxon>Actinomycetota</taxon>
        <taxon>Actinomycetes</taxon>
        <taxon>Micromonosporales</taxon>
        <taxon>Micromonosporaceae</taxon>
        <taxon>Planosporangium</taxon>
    </lineage>
</organism>
<keyword evidence="9" id="KW-1185">Reference proteome</keyword>
<feature type="transmembrane region" description="Helical" evidence="7">
    <location>
        <begin position="244"/>
        <end position="263"/>
    </location>
</feature>
<feature type="transmembrane region" description="Helical" evidence="7">
    <location>
        <begin position="311"/>
        <end position="332"/>
    </location>
</feature>
<evidence type="ECO:0000313" key="8">
    <source>
        <dbReference type="EMBL" id="GII25090.1"/>
    </source>
</evidence>
<feature type="compositionally biased region" description="Basic and acidic residues" evidence="6">
    <location>
        <begin position="1"/>
        <end position="16"/>
    </location>
</feature>
<name>A0A8J3TDD7_9ACTN</name>
<evidence type="ECO:0000256" key="5">
    <source>
        <dbReference type="ARBA" id="ARBA00023136"/>
    </source>
</evidence>
<evidence type="ECO:0000256" key="7">
    <source>
        <dbReference type="SAM" id="Phobius"/>
    </source>
</evidence>
<comment type="caution">
    <text evidence="8">The sequence shown here is derived from an EMBL/GenBank/DDBJ whole genome shotgun (WGS) entry which is preliminary data.</text>
</comment>
<evidence type="ECO:0000256" key="4">
    <source>
        <dbReference type="ARBA" id="ARBA00022989"/>
    </source>
</evidence>
<dbReference type="AlphaFoldDB" id="A0A8J3TDD7"/>
<dbReference type="Proteomes" id="UP000599074">
    <property type="component" value="Unassembled WGS sequence"/>
</dbReference>
<dbReference type="NCBIfam" id="TIGR00765">
    <property type="entry name" value="yihY_not_rbn"/>
    <property type="match status" value="1"/>
</dbReference>
<feature type="transmembrane region" description="Helical" evidence="7">
    <location>
        <begin position="275"/>
        <end position="299"/>
    </location>
</feature>
<comment type="subcellular location">
    <subcellularLocation>
        <location evidence="1">Cell membrane</location>
        <topology evidence="1">Multi-pass membrane protein</topology>
    </subcellularLocation>
</comment>
<feature type="transmembrane region" description="Helical" evidence="7">
    <location>
        <begin position="90"/>
        <end position="113"/>
    </location>
</feature>
<proteinExistence type="predicted"/>
<accession>A0A8J3TDD7</accession>
<sequence length="368" mass="40316">MIKQGKIDQGKREHVMTGKKPHRPTTDNRHRTPRPRGESQPPGGTGEEGLPERPTAQQGPREPTELPKQSWWATLKRTVKEFQNDNLSDWAAALTYYGILSMFPGMLLLISALRLTGPHTTQAVINNLSAMAPGAVRQLIIKATTDLQRGQQGTAGVFAIVGLAGALWSASGYIGAFMRASNAIYDVPEGRPAWKKLPIRVGVTLLVVVLLFVIALSVVFTGGFAAQLGRLIGLGTGVVRVWDIVKWPVMVIMVSFVFALLYWASPNARPGGFRWVSPGGLLAVLVWLIASGGFAIYVANFASYNKIYGSLAGIIIFLVWLWISNIAILLGAEFDAELQRTRAIRAGHPPEKEPYVELRDTRKIKDQE</sequence>
<gene>
    <name evidence="8" type="ORF">Pme01_46870</name>
</gene>
<dbReference type="GO" id="GO:0005886">
    <property type="term" value="C:plasma membrane"/>
    <property type="evidence" value="ECO:0007669"/>
    <property type="project" value="UniProtKB-SubCell"/>
</dbReference>
<evidence type="ECO:0000256" key="3">
    <source>
        <dbReference type="ARBA" id="ARBA00022692"/>
    </source>
</evidence>
<protein>
    <submittedName>
        <fullName evidence="8">Uncharacterized protein</fullName>
    </submittedName>
</protein>
<keyword evidence="5 7" id="KW-0472">Membrane</keyword>
<dbReference type="PANTHER" id="PTHR30213:SF0">
    <property type="entry name" value="UPF0761 MEMBRANE PROTEIN YIHY"/>
    <property type="match status" value="1"/>
</dbReference>
<evidence type="ECO:0000313" key="9">
    <source>
        <dbReference type="Proteomes" id="UP000599074"/>
    </source>
</evidence>
<dbReference type="InterPro" id="IPR017039">
    <property type="entry name" value="Virul_fac_BrkB"/>
</dbReference>
<dbReference type="PANTHER" id="PTHR30213">
    <property type="entry name" value="INNER MEMBRANE PROTEIN YHJD"/>
    <property type="match status" value="1"/>
</dbReference>
<feature type="transmembrane region" description="Helical" evidence="7">
    <location>
        <begin position="199"/>
        <end position="224"/>
    </location>
</feature>
<dbReference type="EMBL" id="BOON01000046">
    <property type="protein sequence ID" value="GII25090.1"/>
    <property type="molecule type" value="Genomic_DNA"/>
</dbReference>
<dbReference type="PIRSF" id="PIRSF035875">
    <property type="entry name" value="RNase_BN"/>
    <property type="match status" value="1"/>
</dbReference>
<keyword evidence="3 7" id="KW-0812">Transmembrane</keyword>
<evidence type="ECO:0000256" key="6">
    <source>
        <dbReference type="SAM" id="MobiDB-lite"/>
    </source>
</evidence>
<feature type="transmembrane region" description="Helical" evidence="7">
    <location>
        <begin position="155"/>
        <end position="178"/>
    </location>
</feature>
<reference evidence="8" key="1">
    <citation type="submission" date="2021-01" db="EMBL/GenBank/DDBJ databases">
        <title>Whole genome shotgun sequence of Planosporangium mesophilum NBRC 109066.</title>
        <authorList>
            <person name="Komaki H."/>
            <person name="Tamura T."/>
        </authorList>
    </citation>
    <scope>NUCLEOTIDE SEQUENCE</scope>
    <source>
        <strain evidence="8">NBRC 109066</strain>
    </source>
</reference>
<evidence type="ECO:0000256" key="2">
    <source>
        <dbReference type="ARBA" id="ARBA00022475"/>
    </source>
</evidence>
<keyword evidence="2" id="KW-1003">Cell membrane</keyword>